<reference evidence="4 5" key="1">
    <citation type="submission" date="2015-04" db="EMBL/GenBank/DDBJ databases">
        <title>Complete genome sequence of Schizopora paradoxa KUC8140, a cosmopolitan wood degrader in East Asia.</title>
        <authorList>
            <consortium name="DOE Joint Genome Institute"/>
            <person name="Min B."/>
            <person name="Park H."/>
            <person name="Jang Y."/>
            <person name="Kim J.-J."/>
            <person name="Kim K.H."/>
            <person name="Pangilinan J."/>
            <person name="Lipzen A."/>
            <person name="Riley R."/>
            <person name="Grigoriev I.V."/>
            <person name="Spatafora J.W."/>
            <person name="Choi I.-G."/>
        </authorList>
    </citation>
    <scope>NUCLEOTIDE SEQUENCE [LARGE SCALE GENOMIC DNA]</scope>
    <source>
        <strain evidence="4 5">KUC8140</strain>
    </source>
</reference>
<protein>
    <recommendedName>
        <fullName evidence="3">F-box domain-containing protein</fullName>
    </recommendedName>
</protein>
<evidence type="ECO:0000259" key="3">
    <source>
        <dbReference type="PROSITE" id="PS50181"/>
    </source>
</evidence>
<feature type="compositionally biased region" description="Low complexity" evidence="2">
    <location>
        <begin position="727"/>
        <end position="754"/>
    </location>
</feature>
<feature type="region of interest" description="Disordered" evidence="2">
    <location>
        <begin position="780"/>
        <end position="807"/>
    </location>
</feature>
<dbReference type="Proteomes" id="UP000053477">
    <property type="component" value="Unassembled WGS sequence"/>
</dbReference>
<dbReference type="SUPFAM" id="SSF81383">
    <property type="entry name" value="F-box domain"/>
    <property type="match status" value="1"/>
</dbReference>
<dbReference type="SMART" id="SM00320">
    <property type="entry name" value="WD40"/>
    <property type="match status" value="2"/>
</dbReference>
<organism evidence="4 5">
    <name type="scientific">Schizopora paradoxa</name>
    <dbReference type="NCBI Taxonomy" id="27342"/>
    <lineage>
        <taxon>Eukaryota</taxon>
        <taxon>Fungi</taxon>
        <taxon>Dikarya</taxon>
        <taxon>Basidiomycota</taxon>
        <taxon>Agaricomycotina</taxon>
        <taxon>Agaricomycetes</taxon>
        <taxon>Hymenochaetales</taxon>
        <taxon>Schizoporaceae</taxon>
        <taxon>Schizopora</taxon>
    </lineage>
</organism>
<evidence type="ECO:0000313" key="5">
    <source>
        <dbReference type="Proteomes" id="UP000053477"/>
    </source>
</evidence>
<keyword evidence="5" id="KW-1185">Reference proteome</keyword>
<dbReference type="STRING" id="27342.A0A0H2SNR2"/>
<dbReference type="Gene3D" id="1.20.1280.50">
    <property type="match status" value="1"/>
</dbReference>
<evidence type="ECO:0000256" key="2">
    <source>
        <dbReference type="SAM" id="MobiDB-lite"/>
    </source>
</evidence>
<dbReference type="InterPro" id="IPR015943">
    <property type="entry name" value="WD40/YVTN_repeat-like_dom_sf"/>
</dbReference>
<dbReference type="PROSITE" id="PS50181">
    <property type="entry name" value="FBOX"/>
    <property type="match status" value="1"/>
</dbReference>
<evidence type="ECO:0000313" key="4">
    <source>
        <dbReference type="EMBL" id="KLO18706.1"/>
    </source>
</evidence>
<feature type="region of interest" description="Disordered" evidence="2">
    <location>
        <begin position="660"/>
        <end position="765"/>
    </location>
</feature>
<dbReference type="Pfam" id="PF12937">
    <property type="entry name" value="F-box-like"/>
    <property type="match status" value="1"/>
</dbReference>
<name>A0A0H2SNR2_9AGAM</name>
<proteinExistence type="predicted"/>
<dbReference type="EMBL" id="KQ085892">
    <property type="protein sequence ID" value="KLO18706.1"/>
    <property type="molecule type" value="Genomic_DNA"/>
</dbReference>
<dbReference type="InParanoid" id="A0A0H2SNR2"/>
<dbReference type="SUPFAM" id="SSF50978">
    <property type="entry name" value="WD40 repeat-like"/>
    <property type="match status" value="1"/>
</dbReference>
<dbReference type="AlphaFoldDB" id="A0A0H2SNR2"/>
<dbReference type="Gene3D" id="2.130.10.10">
    <property type="entry name" value="YVTN repeat-like/Quinoprotein amine dehydrogenase"/>
    <property type="match status" value="2"/>
</dbReference>
<feature type="domain" description="F-box" evidence="3">
    <location>
        <begin position="41"/>
        <end position="87"/>
    </location>
</feature>
<dbReference type="InterPro" id="IPR036047">
    <property type="entry name" value="F-box-like_dom_sf"/>
</dbReference>
<dbReference type="PROSITE" id="PS50082">
    <property type="entry name" value="WD_REPEATS_2"/>
    <property type="match status" value="1"/>
</dbReference>
<evidence type="ECO:0000256" key="1">
    <source>
        <dbReference type="PROSITE-ProRule" id="PRU00221"/>
    </source>
</evidence>
<keyword evidence="1" id="KW-0853">WD repeat</keyword>
<gene>
    <name evidence="4" type="ORF">SCHPADRAFT_819510</name>
</gene>
<dbReference type="InterPro" id="IPR003903">
    <property type="entry name" value="UIM_dom"/>
</dbReference>
<dbReference type="PROSITE" id="PS50330">
    <property type="entry name" value="UIM"/>
    <property type="match status" value="1"/>
</dbReference>
<feature type="compositionally biased region" description="Polar residues" evidence="2">
    <location>
        <begin position="698"/>
        <end position="707"/>
    </location>
</feature>
<accession>A0A0H2SNR2</accession>
<dbReference type="InterPro" id="IPR001680">
    <property type="entry name" value="WD40_rpt"/>
</dbReference>
<dbReference type="FunCoup" id="A0A0H2SNR2">
    <property type="interactions" value="131"/>
</dbReference>
<dbReference type="PROSITE" id="PS50294">
    <property type="entry name" value="WD_REPEATS_REGION"/>
    <property type="match status" value="1"/>
</dbReference>
<dbReference type="InterPro" id="IPR036322">
    <property type="entry name" value="WD40_repeat_dom_sf"/>
</dbReference>
<feature type="repeat" description="WD" evidence="1">
    <location>
        <begin position="253"/>
        <end position="284"/>
    </location>
</feature>
<dbReference type="InterPro" id="IPR001810">
    <property type="entry name" value="F-box_dom"/>
</dbReference>
<dbReference type="OrthoDB" id="429520at2759"/>
<sequence length="842" mass="91829">MQISSHRSSSVVRDHNNLFASSPLQKRAQHASIGHHDNHKQPWLLSLPQESLNHITKYLDVPAFLALTRTCSALHAHVNEDNTWHSAFNCQFLGDDVGYDARPRNAGLLRRVERSWMKEFVYRSNLLNRWERSKTATVGHTPHYSSIHTMQLLADSTYPSLLTASLQYGVVARSLPLTGKIIKGYIAASETGLGIGNPNAEFAPNITACAISTSANTANTVWGHGNGEVAISHTTKVMDHLKTSSKLIRCRVEDEHIGRVVDIHWADNGTHFLTAGVDGTVKLWRADDLKCLWKLERQAGTPDGPCEKVVADFGCGVVAASLANGIVLLWTNINMLSAETDGQFTKVASNAIQVSLPSILNPPEGHSRSSCTILLSGPTRASDKSYFGIHFEGEDEWYRISLSTIAPHACEVVRFKGGPLGPIRSLYPYFSEDEGTSIVFAGDELGRVSLFDWNAQIFDSAGSIPSFRRFDAHDDGAITAIACTSCVIVTGSSKGSTNIWDILTFAPLRTIPSPVLRSNTGVGGIIVDRDLLIVSVEARIVTWKGAPVKEKKSRTLKNPARNKQFVTAKWTKKLELAKEVSESRECLDFEHERTQRSHSRERAQLSSLQSLGLDEVEAVEYVLMLSRDEEEERRRAQQRHIPADSIFADDFDEEMLPTEGGLEFDDGFRRRPTPIPSPAITSLQISPPVRPEPMEAGFSTSPLMISDSSRREGGLDPGVIPPSLGDSSHFPSMSSTPSGSSVSSASRTRSISESPEVKPSSWSALLKDKAPMKATTVAAAGLASTRPLTTSKSVSIPKPGVSGPSLLSASLRKHSIGSVTSDEDEDLRLALELSLAESLSMQ</sequence>